<dbReference type="Proteomes" id="UP000515123">
    <property type="component" value="Linkage group 11"/>
</dbReference>
<evidence type="ECO:0000256" key="3">
    <source>
        <dbReference type="ARBA" id="ARBA00022729"/>
    </source>
</evidence>
<gene>
    <name evidence="9" type="primary">LOC109717185</name>
    <name evidence="6" type="ORF">ACMD2_02197</name>
</gene>
<evidence type="ECO:0000256" key="5">
    <source>
        <dbReference type="SAM" id="SignalP"/>
    </source>
</evidence>
<dbReference type="GO" id="GO:0019722">
    <property type="term" value="P:calcium-mediated signaling"/>
    <property type="evidence" value="ECO:0007669"/>
    <property type="project" value="TreeGrafter"/>
</dbReference>
<keyword evidence="8" id="KW-1185">Reference proteome</keyword>
<feature type="chain" id="PRO_5044554578" evidence="5">
    <location>
        <begin position="17"/>
        <end position="127"/>
    </location>
</feature>
<organism evidence="6 7">
    <name type="scientific">Ananas comosus</name>
    <name type="common">Pineapple</name>
    <name type="synonym">Ananas ananas</name>
    <dbReference type="NCBI Taxonomy" id="4615"/>
    <lineage>
        <taxon>Eukaryota</taxon>
        <taxon>Viridiplantae</taxon>
        <taxon>Streptophyta</taxon>
        <taxon>Embryophyta</taxon>
        <taxon>Tracheophyta</taxon>
        <taxon>Spermatophyta</taxon>
        <taxon>Magnoliopsida</taxon>
        <taxon>Liliopsida</taxon>
        <taxon>Poales</taxon>
        <taxon>Bromeliaceae</taxon>
        <taxon>Bromelioideae</taxon>
        <taxon>Ananas</taxon>
    </lineage>
</organism>
<comment type="similarity">
    <text evidence="1">Belongs to the plant rapid alkalinization factor (RALF) family.</text>
</comment>
<proteinExistence type="inferred from homology"/>
<evidence type="ECO:0000256" key="2">
    <source>
        <dbReference type="ARBA" id="ARBA00022702"/>
    </source>
</evidence>
<dbReference type="PANTHER" id="PTHR33136:SF89">
    <property type="entry name" value="PROTEIN RALF-LIKE 19"/>
    <property type="match status" value="1"/>
</dbReference>
<name>A0A199VNF2_ANACO</name>
<dbReference type="Proteomes" id="UP000092600">
    <property type="component" value="Unassembled WGS sequence"/>
</dbReference>
<dbReference type="GO" id="GO:0005179">
    <property type="term" value="F:hormone activity"/>
    <property type="evidence" value="ECO:0007669"/>
    <property type="project" value="UniProtKB-KW"/>
</dbReference>
<accession>A0A199VNF2</accession>
<protein>
    <submittedName>
        <fullName evidence="6">Protein RALF-like 1</fullName>
    </submittedName>
    <submittedName>
        <fullName evidence="9">Protein RALF-like 22</fullName>
    </submittedName>
</protein>
<evidence type="ECO:0000313" key="6">
    <source>
        <dbReference type="EMBL" id="OAY78712.1"/>
    </source>
</evidence>
<dbReference type="GO" id="GO:0009506">
    <property type="term" value="C:plasmodesma"/>
    <property type="evidence" value="ECO:0007669"/>
    <property type="project" value="TreeGrafter"/>
</dbReference>
<dbReference type="GeneID" id="109717185"/>
<sequence>MALRFCFLFLLLSALAFVPSQPKLTDATSVVQWTLSRGSKGCDGFVAGQCADEDEDEQIGAEAAAAAMVRRVLYGNGQRYISYGALKRDQIPCSRRGQSYYNCKRHGKANPYRRGCSMITHCARILH</sequence>
<feature type="signal peptide" evidence="5">
    <location>
        <begin position="1"/>
        <end position="16"/>
    </location>
</feature>
<dbReference type="OrthoDB" id="1863600at2759"/>
<reference evidence="9" key="2">
    <citation type="submission" date="2025-04" db="UniProtKB">
        <authorList>
            <consortium name="RefSeq"/>
        </authorList>
    </citation>
    <scope>IDENTIFICATION</scope>
    <source>
        <tissue evidence="9">Leaf</tissue>
    </source>
</reference>
<reference evidence="6 7" key="1">
    <citation type="journal article" date="2016" name="DNA Res.">
        <title>The draft genome of MD-2 pineapple using hybrid error correction of long reads.</title>
        <authorList>
            <person name="Redwan R.M."/>
            <person name="Saidin A."/>
            <person name="Kumar S.V."/>
        </authorList>
    </citation>
    <scope>NUCLEOTIDE SEQUENCE [LARGE SCALE GENOMIC DNA]</scope>
    <source>
        <strain evidence="7">cv. MD2</strain>
        <tissue evidence="6">Leaf</tissue>
    </source>
</reference>
<evidence type="ECO:0000313" key="7">
    <source>
        <dbReference type="Proteomes" id="UP000092600"/>
    </source>
</evidence>
<dbReference type="EMBL" id="LSRQ01001222">
    <property type="protein sequence ID" value="OAY78712.1"/>
    <property type="molecule type" value="Genomic_DNA"/>
</dbReference>
<evidence type="ECO:0000256" key="1">
    <source>
        <dbReference type="ARBA" id="ARBA00009178"/>
    </source>
</evidence>
<dbReference type="Pfam" id="PF05498">
    <property type="entry name" value="RALF"/>
    <property type="match status" value="1"/>
</dbReference>
<evidence type="ECO:0000256" key="4">
    <source>
        <dbReference type="ARBA" id="ARBA00023157"/>
    </source>
</evidence>
<dbReference type="AlphaFoldDB" id="A0A199VNF2"/>
<evidence type="ECO:0000313" key="9">
    <source>
        <dbReference type="RefSeq" id="XP_020098447.1"/>
    </source>
</evidence>
<keyword evidence="3 5" id="KW-0732">Signal</keyword>
<evidence type="ECO:0000313" key="8">
    <source>
        <dbReference type="Proteomes" id="UP000515123"/>
    </source>
</evidence>
<keyword evidence="2" id="KW-0372">Hormone</keyword>
<dbReference type="RefSeq" id="XP_020098447.1">
    <property type="nucleotide sequence ID" value="XM_020242858.1"/>
</dbReference>
<keyword evidence="4" id="KW-1015">Disulfide bond</keyword>
<dbReference type="STRING" id="4615.A0A199VNF2"/>
<dbReference type="PANTHER" id="PTHR33136">
    <property type="entry name" value="RAPID ALKALINIZATION FACTOR-LIKE"/>
    <property type="match status" value="1"/>
</dbReference>
<dbReference type="InterPro" id="IPR008801">
    <property type="entry name" value="RALF"/>
</dbReference>